<comment type="caution">
    <text evidence="3">The sequence shown here is derived from an EMBL/GenBank/DDBJ whole genome shotgun (WGS) entry which is preliminary data.</text>
</comment>
<accession>A0A4R3MGN1</accession>
<feature type="compositionally biased region" description="Basic and acidic residues" evidence="1">
    <location>
        <begin position="199"/>
        <end position="214"/>
    </location>
</feature>
<feature type="transmembrane region" description="Helical" evidence="2">
    <location>
        <begin position="6"/>
        <end position="28"/>
    </location>
</feature>
<name>A0A4R3MGN1_9FIRM</name>
<keyword evidence="2" id="KW-0472">Membrane</keyword>
<dbReference type="AlphaFoldDB" id="A0A4R3MGN1"/>
<evidence type="ECO:0000256" key="2">
    <source>
        <dbReference type="SAM" id="Phobius"/>
    </source>
</evidence>
<dbReference type="RefSeq" id="WP_132253821.1">
    <property type="nucleotide sequence ID" value="NZ_SMAL01000012.1"/>
</dbReference>
<dbReference type="OrthoDB" id="9800316at2"/>
<protein>
    <submittedName>
        <fullName evidence="3">Uncharacterized protein</fullName>
    </submittedName>
</protein>
<evidence type="ECO:0000313" key="3">
    <source>
        <dbReference type="EMBL" id="TCT12280.1"/>
    </source>
</evidence>
<dbReference type="EMBL" id="SMAL01000012">
    <property type="protein sequence ID" value="TCT12280.1"/>
    <property type="molecule type" value="Genomic_DNA"/>
</dbReference>
<keyword evidence="4" id="KW-1185">Reference proteome</keyword>
<proteinExistence type="predicted"/>
<evidence type="ECO:0000313" key="4">
    <source>
        <dbReference type="Proteomes" id="UP000294902"/>
    </source>
</evidence>
<sequence length="251" mass="28941">MLDGLIKGQVINIIIILVGIVGIIALLISNTVYSTLLKESKDVGFSESKLLKNIKLKYENCYKLELYIHEVEAFIDKNLYGKKIFKIPIYFWENIALETMYICMILGFLGSLINVTYYIQNNILPIINGLIPGIVGFTMATVLLIIKTFVAVETKKNVFYSNVKDYLQNILKNKLDQQSKKEGIYEDYKKMEEMAIESSKNKKDISNNKKDNKSFDNNTRHISNYDKKSKYKSKDIIEEDFIDDIINEIIG</sequence>
<organism evidence="3 4">
    <name type="scientific">Natranaerovirga pectinivora</name>
    <dbReference type="NCBI Taxonomy" id="682400"/>
    <lineage>
        <taxon>Bacteria</taxon>
        <taxon>Bacillati</taxon>
        <taxon>Bacillota</taxon>
        <taxon>Clostridia</taxon>
        <taxon>Lachnospirales</taxon>
        <taxon>Natranaerovirgaceae</taxon>
        <taxon>Natranaerovirga</taxon>
    </lineage>
</organism>
<evidence type="ECO:0000256" key="1">
    <source>
        <dbReference type="SAM" id="MobiDB-lite"/>
    </source>
</evidence>
<keyword evidence="2" id="KW-1133">Transmembrane helix</keyword>
<feature type="region of interest" description="Disordered" evidence="1">
    <location>
        <begin position="199"/>
        <end position="222"/>
    </location>
</feature>
<keyword evidence="2" id="KW-0812">Transmembrane</keyword>
<gene>
    <name evidence="3" type="ORF">EDC18_11252</name>
</gene>
<feature type="transmembrane region" description="Helical" evidence="2">
    <location>
        <begin position="126"/>
        <end position="146"/>
    </location>
</feature>
<dbReference type="Proteomes" id="UP000294902">
    <property type="component" value="Unassembled WGS sequence"/>
</dbReference>
<reference evidence="3 4" key="1">
    <citation type="submission" date="2019-03" db="EMBL/GenBank/DDBJ databases">
        <title>Genomic Encyclopedia of Type Strains, Phase IV (KMG-IV): sequencing the most valuable type-strain genomes for metagenomic binning, comparative biology and taxonomic classification.</title>
        <authorList>
            <person name="Goeker M."/>
        </authorList>
    </citation>
    <scope>NUCLEOTIDE SEQUENCE [LARGE SCALE GENOMIC DNA]</scope>
    <source>
        <strain evidence="3 4">DSM 24629</strain>
    </source>
</reference>